<organism evidence="2 3">
    <name type="scientific">Arenicella chitinivorans</name>
    <dbReference type="NCBI Taxonomy" id="1329800"/>
    <lineage>
        <taxon>Bacteria</taxon>
        <taxon>Pseudomonadati</taxon>
        <taxon>Pseudomonadota</taxon>
        <taxon>Gammaproteobacteria</taxon>
        <taxon>Arenicellales</taxon>
        <taxon>Arenicellaceae</taxon>
        <taxon>Arenicella</taxon>
    </lineage>
</organism>
<proteinExistence type="predicted"/>
<dbReference type="InterPro" id="IPR020843">
    <property type="entry name" value="ER"/>
</dbReference>
<name>A0A918RMV3_9GAMM</name>
<dbReference type="Pfam" id="PF00107">
    <property type="entry name" value="ADH_zinc_N"/>
    <property type="match status" value="1"/>
</dbReference>
<dbReference type="EMBL" id="BMXA01000001">
    <property type="protein sequence ID" value="GHA01276.1"/>
    <property type="molecule type" value="Genomic_DNA"/>
</dbReference>
<dbReference type="InterPro" id="IPR013154">
    <property type="entry name" value="ADH-like_N"/>
</dbReference>
<evidence type="ECO:0000313" key="3">
    <source>
        <dbReference type="Proteomes" id="UP000614811"/>
    </source>
</evidence>
<evidence type="ECO:0000313" key="2">
    <source>
        <dbReference type="EMBL" id="GHA01276.1"/>
    </source>
</evidence>
<dbReference type="GO" id="GO:0043957">
    <property type="term" value="F:acryloyl-CoA reductase (NADPH) activity"/>
    <property type="evidence" value="ECO:0007669"/>
    <property type="project" value="TreeGrafter"/>
</dbReference>
<dbReference type="SMART" id="SM00829">
    <property type="entry name" value="PKS_ER"/>
    <property type="match status" value="1"/>
</dbReference>
<dbReference type="PANTHER" id="PTHR43677">
    <property type="entry name" value="SHORT-CHAIN DEHYDROGENASE/REDUCTASE"/>
    <property type="match status" value="1"/>
</dbReference>
<dbReference type="InterPro" id="IPR013149">
    <property type="entry name" value="ADH-like_C"/>
</dbReference>
<dbReference type="PANTHER" id="PTHR43677:SF1">
    <property type="entry name" value="ACRYLYL-COA REDUCTASE ACUI-RELATED"/>
    <property type="match status" value="1"/>
</dbReference>
<protein>
    <submittedName>
        <fullName evidence="2">Alcohol dehydrogenase</fullName>
    </submittedName>
</protein>
<dbReference type="Proteomes" id="UP000614811">
    <property type="component" value="Unassembled WGS sequence"/>
</dbReference>
<dbReference type="SUPFAM" id="SSF50129">
    <property type="entry name" value="GroES-like"/>
    <property type="match status" value="1"/>
</dbReference>
<reference evidence="2" key="2">
    <citation type="submission" date="2020-09" db="EMBL/GenBank/DDBJ databases">
        <authorList>
            <person name="Sun Q."/>
            <person name="Kim S."/>
        </authorList>
    </citation>
    <scope>NUCLEOTIDE SEQUENCE</scope>
    <source>
        <strain evidence="2">KCTC 12711</strain>
    </source>
</reference>
<keyword evidence="3" id="KW-1185">Reference proteome</keyword>
<evidence type="ECO:0000259" key="1">
    <source>
        <dbReference type="SMART" id="SM00829"/>
    </source>
</evidence>
<gene>
    <name evidence="2" type="ORF">GCM10008090_08000</name>
</gene>
<dbReference type="Gene3D" id="3.90.180.10">
    <property type="entry name" value="Medium-chain alcohol dehydrogenases, catalytic domain"/>
    <property type="match status" value="1"/>
</dbReference>
<dbReference type="Pfam" id="PF08240">
    <property type="entry name" value="ADH_N"/>
    <property type="match status" value="1"/>
</dbReference>
<dbReference type="CDD" id="cd08288">
    <property type="entry name" value="MDR_yhdh"/>
    <property type="match status" value="1"/>
</dbReference>
<comment type="caution">
    <text evidence="2">The sequence shown here is derived from an EMBL/GenBank/DDBJ whole genome shotgun (WGS) entry which is preliminary data.</text>
</comment>
<dbReference type="InterPro" id="IPR036291">
    <property type="entry name" value="NAD(P)-bd_dom_sf"/>
</dbReference>
<feature type="domain" description="Enoyl reductase (ER)" evidence="1">
    <location>
        <begin position="16"/>
        <end position="326"/>
    </location>
</feature>
<sequence length="330" mass="34819">MNETFNVVIARAAENGTTVTLEKMSVADLPEYDVQIEIAYSSLNYKDALAVTASAPICRRLPMVCGIDLAGKVVESNSADWQVGDRVLVNGFGLSETEWGGYTQRQAVKPEWLVRTPDAISEQQAMAIGTAGYTAMLSVLALQDHGVTPVSGPVLVTGASGGVGSVAIMLLAKLGYEVTAVSGRESMHDYLRQLGASALLPRDALSARSRPLEKEQWAAAIDSVGGQTLATVLAQTKRDGIVAACGLAGGSDLPATVMPFILRGVTLRGIDSVMASQAHRQRAWKALASTLDFDQLKLATSVKPMSEIHSLAADLLAGQLRGRVVIDVNA</sequence>
<accession>A0A918RMV3</accession>
<dbReference type="RefSeq" id="WP_189398702.1">
    <property type="nucleotide sequence ID" value="NZ_BMXA01000001.1"/>
</dbReference>
<dbReference type="SUPFAM" id="SSF51735">
    <property type="entry name" value="NAD(P)-binding Rossmann-fold domains"/>
    <property type="match status" value="1"/>
</dbReference>
<dbReference type="AlphaFoldDB" id="A0A918RMV3"/>
<dbReference type="NCBIfam" id="TIGR02823">
    <property type="entry name" value="oxido_YhdH"/>
    <property type="match status" value="1"/>
</dbReference>
<reference evidence="2" key="1">
    <citation type="journal article" date="2014" name="Int. J. Syst. Evol. Microbiol.">
        <title>Complete genome sequence of Corynebacterium casei LMG S-19264T (=DSM 44701T), isolated from a smear-ripened cheese.</title>
        <authorList>
            <consortium name="US DOE Joint Genome Institute (JGI-PGF)"/>
            <person name="Walter F."/>
            <person name="Albersmeier A."/>
            <person name="Kalinowski J."/>
            <person name="Ruckert C."/>
        </authorList>
    </citation>
    <scope>NUCLEOTIDE SEQUENCE</scope>
    <source>
        <strain evidence="2">KCTC 12711</strain>
    </source>
</reference>
<dbReference type="Gene3D" id="3.40.50.720">
    <property type="entry name" value="NAD(P)-binding Rossmann-like Domain"/>
    <property type="match status" value="1"/>
</dbReference>
<dbReference type="InterPro" id="IPR011032">
    <property type="entry name" value="GroES-like_sf"/>
</dbReference>
<dbReference type="InterPro" id="IPR051397">
    <property type="entry name" value="Zn-ADH-like_protein"/>
</dbReference>
<dbReference type="InterPro" id="IPR014188">
    <property type="entry name" value="Acrylyl-CoA_reductase_AcuI"/>
</dbReference>